<accession>A0A412X0K1</accession>
<dbReference type="GeneID" id="93097170"/>
<dbReference type="Proteomes" id="UP000286063">
    <property type="component" value="Unassembled WGS sequence"/>
</dbReference>
<dbReference type="RefSeq" id="WP_027200435.1">
    <property type="nucleotide sequence ID" value="NZ_CABJDM010000008.1"/>
</dbReference>
<dbReference type="STRING" id="1121130.GCA_000519105_01599"/>
<evidence type="ECO:0008006" key="9">
    <source>
        <dbReference type="Google" id="ProtNLM"/>
    </source>
</evidence>
<evidence type="ECO:0000313" key="4">
    <source>
        <dbReference type="EMBL" id="RHM43605.1"/>
    </source>
</evidence>
<dbReference type="Pfam" id="PF16407">
    <property type="entry name" value="PKD_2"/>
    <property type="match status" value="1"/>
</dbReference>
<dbReference type="EMBL" id="QRZA01000011">
    <property type="protein sequence ID" value="RGV33747.1"/>
    <property type="molecule type" value="Genomic_DNA"/>
</dbReference>
<protein>
    <recommendedName>
        <fullName evidence="9">PKD-like family protein</fullName>
    </recommendedName>
</protein>
<evidence type="ECO:0000313" key="8">
    <source>
        <dbReference type="Proteomes" id="UP000654720"/>
    </source>
</evidence>
<keyword evidence="8" id="KW-1185">Reference proteome</keyword>
<dbReference type="EMBL" id="CP069450">
    <property type="protein sequence ID" value="QRO50065.1"/>
    <property type="molecule type" value="Genomic_DNA"/>
</dbReference>
<dbReference type="Proteomes" id="UP000654720">
    <property type="component" value="Chromosome"/>
</dbReference>
<dbReference type="EMBL" id="QSCR01000001">
    <property type="protein sequence ID" value="RGY21409.1"/>
    <property type="molecule type" value="Genomic_DNA"/>
</dbReference>
<dbReference type="Proteomes" id="UP000286038">
    <property type="component" value="Unassembled WGS sequence"/>
</dbReference>
<evidence type="ECO:0000313" key="2">
    <source>
        <dbReference type="EMBL" id="RGV33747.1"/>
    </source>
</evidence>
<organism evidence="2 5">
    <name type="scientific">Butyricimonas virosa</name>
    <dbReference type="NCBI Taxonomy" id="544645"/>
    <lineage>
        <taxon>Bacteria</taxon>
        <taxon>Pseudomonadati</taxon>
        <taxon>Bacteroidota</taxon>
        <taxon>Bacteroidia</taxon>
        <taxon>Bacteroidales</taxon>
        <taxon>Odoribacteraceae</taxon>
        <taxon>Butyricimonas</taxon>
    </lineage>
</organism>
<evidence type="ECO:0000313" key="1">
    <source>
        <dbReference type="EMBL" id="QRO50065.1"/>
    </source>
</evidence>
<reference evidence="5 6" key="1">
    <citation type="submission" date="2018-08" db="EMBL/GenBank/DDBJ databases">
        <title>A genome reference for cultivated species of the human gut microbiota.</title>
        <authorList>
            <person name="Zou Y."/>
            <person name="Xue W."/>
            <person name="Luo G."/>
        </authorList>
    </citation>
    <scope>NUCLEOTIDE SEQUENCE [LARGE SCALE GENOMIC DNA]</scope>
    <source>
        <strain evidence="2 5">AF14-49</strain>
        <strain evidence="4 6">AF34-33</strain>
        <strain evidence="3 7">OF02-7</strain>
    </source>
</reference>
<dbReference type="AlphaFoldDB" id="A0A412X0K1"/>
<dbReference type="PROSITE" id="PS51257">
    <property type="entry name" value="PROKAR_LIPOPROTEIN"/>
    <property type="match status" value="1"/>
</dbReference>
<sequence>MKRLIFIVGFVAWFLVGCYDDKGNYDYKEINTIDGLMFMPTPIVVEEGNSYRYEYRQPAQEELKVTYSPVFTQSMVEGEDNVEYLWTVAYKEGSENVVDSVFTKELELAYPPKQATKYNVKFRLSDKRTGVDHYRDFIMTTKVPFVNSWFILNGPENDRKLSTVEEPDSTNPIISYDAYKDLWNRERFQKAEALSYVNFLTLSDGMDKCESLYVVQRDSVALMLPFVLEDRKDSRSLFAPGANPSNLVYSESHPMSRYAIAVDNNGKFYHSGGSGYYFTGLTEADVQNYVIDKIYMSRSGFTTIWDKMNRKFMSFNPAENRCYDIPSPDGSYPQNAVESNTVEISDFPVEGLSEEVDGVTHLMEILWLGQGITSGSEETGATAIGVMADTSYVFYIEASDKEKSMRADESPIKVKRVNLGELGFDQNTCFATSSAYAEQFFYTKESKVFLFNTVSKESIELYDAGDVITKLKFRSDVDASFPDNSSPYRCLGIVVNAAGAGELHEVILDEAGDFVTSHTFTGFGEIKDLIFTTVMRVIQ</sequence>
<gene>
    <name evidence="2" type="ORF">DWW18_10115</name>
    <name evidence="4" type="ORF">DWZ68_08685</name>
    <name evidence="3" type="ORF">DXA50_00725</name>
    <name evidence="1" type="ORF">I6J59_19765</name>
</gene>
<dbReference type="Proteomes" id="UP000283589">
    <property type="component" value="Unassembled WGS sequence"/>
</dbReference>
<evidence type="ECO:0000313" key="3">
    <source>
        <dbReference type="EMBL" id="RGY21409.1"/>
    </source>
</evidence>
<evidence type="ECO:0000313" key="6">
    <source>
        <dbReference type="Proteomes" id="UP000286038"/>
    </source>
</evidence>
<dbReference type="InterPro" id="IPR032183">
    <property type="entry name" value="PKD-like"/>
</dbReference>
<dbReference type="OrthoDB" id="618659at2"/>
<reference evidence="1 8" key="2">
    <citation type="submission" date="2021-02" db="EMBL/GenBank/DDBJ databases">
        <title>FDA dAtabase for Regulatory Grade micrObial Sequences (FDA-ARGOS): Supporting development and validation of Infectious Disease Dx tests.</title>
        <authorList>
            <person name="Carlson P."/>
            <person name="Fischbach M."/>
            <person name="Hastie J."/>
            <person name="Bilen M."/>
            <person name="Cheng A."/>
            <person name="Tallon L."/>
            <person name="Sadzewicz L."/>
            <person name="Zhao X."/>
            <person name="Boylan J."/>
            <person name="Ott S."/>
            <person name="Bowen H."/>
            <person name="Vavikolanu K."/>
            <person name="Mehta A."/>
            <person name="Aluvathingal J."/>
            <person name="Nadendla S."/>
            <person name="Yan Y."/>
            <person name="Sichtig H."/>
        </authorList>
    </citation>
    <scope>NUCLEOTIDE SEQUENCE [LARGE SCALE GENOMIC DNA]</scope>
    <source>
        <strain evidence="1 8">FDAARGOS_1229</strain>
    </source>
</reference>
<evidence type="ECO:0000313" key="5">
    <source>
        <dbReference type="Proteomes" id="UP000283589"/>
    </source>
</evidence>
<name>A0A412X0K1_9BACT</name>
<proteinExistence type="predicted"/>
<evidence type="ECO:0000313" key="7">
    <source>
        <dbReference type="Proteomes" id="UP000286063"/>
    </source>
</evidence>
<dbReference type="EMBL" id="QRPV01000008">
    <property type="protein sequence ID" value="RHM43605.1"/>
    <property type="molecule type" value="Genomic_DNA"/>
</dbReference>